<protein>
    <submittedName>
        <fullName evidence="5">28S ribosomal protein S18c, mitochondrial</fullName>
    </submittedName>
</protein>
<keyword evidence="3" id="KW-0687">Ribonucleoprotein</keyword>
<dbReference type="SUPFAM" id="SSF46911">
    <property type="entry name" value="Ribosomal protein S18"/>
    <property type="match status" value="1"/>
</dbReference>
<dbReference type="NCBIfam" id="TIGR00165">
    <property type="entry name" value="S18"/>
    <property type="match status" value="1"/>
</dbReference>
<accession>A0A1I7TV30</accession>
<organism evidence="4 5">
    <name type="scientific">Caenorhabditis tropicalis</name>
    <dbReference type="NCBI Taxonomy" id="1561998"/>
    <lineage>
        <taxon>Eukaryota</taxon>
        <taxon>Metazoa</taxon>
        <taxon>Ecdysozoa</taxon>
        <taxon>Nematoda</taxon>
        <taxon>Chromadorea</taxon>
        <taxon>Rhabditida</taxon>
        <taxon>Rhabditina</taxon>
        <taxon>Rhabditomorpha</taxon>
        <taxon>Rhabditoidea</taxon>
        <taxon>Rhabditidae</taxon>
        <taxon>Peloderinae</taxon>
        <taxon>Caenorhabditis</taxon>
    </lineage>
</organism>
<comment type="similarity">
    <text evidence="1">Belongs to the bacterial ribosomal protein bS18 family.</text>
</comment>
<keyword evidence="4" id="KW-1185">Reference proteome</keyword>
<name>A0A1I7TV30_9PELO</name>
<dbReference type="GO" id="GO:0003735">
    <property type="term" value="F:structural constituent of ribosome"/>
    <property type="evidence" value="ECO:0007669"/>
    <property type="project" value="InterPro"/>
</dbReference>
<dbReference type="GO" id="GO:0032543">
    <property type="term" value="P:mitochondrial translation"/>
    <property type="evidence" value="ECO:0007669"/>
    <property type="project" value="TreeGrafter"/>
</dbReference>
<evidence type="ECO:0000256" key="3">
    <source>
        <dbReference type="ARBA" id="ARBA00023274"/>
    </source>
</evidence>
<dbReference type="InterPro" id="IPR001648">
    <property type="entry name" value="Ribosomal_bS18"/>
</dbReference>
<dbReference type="Pfam" id="PF01084">
    <property type="entry name" value="Ribosomal_S18"/>
    <property type="match status" value="1"/>
</dbReference>
<evidence type="ECO:0000313" key="4">
    <source>
        <dbReference type="Proteomes" id="UP000095282"/>
    </source>
</evidence>
<dbReference type="Gene3D" id="4.10.640.10">
    <property type="entry name" value="Ribosomal protein S18"/>
    <property type="match status" value="1"/>
</dbReference>
<dbReference type="FunFam" id="4.10.640.10:FF:000021">
    <property type="entry name" value="Mitochondrial Ribosomal Protein, Small"/>
    <property type="match status" value="1"/>
</dbReference>
<dbReference type="GO" id="GO:0005763">
    <property type="term" value="C:mitochondrial small ribosomal subunit"/>
    <property type="evidence" value="ECO:0007669"/>
    <property type="project" value="TreeGrafter"/>
</dbReference>
<dbReference type="AlphaFoldDB" id="A0A1I7TV30"/>
<evidence type="ECO:0000256" key="2">
    <source>
        <dbReference type="ARBA" id="ARBA00022980"/>
    </source>
</evidence>
<proteinExistence type="inferred from homology"/>
<reference evidence="5" key="1">
    <citation type="submission" date="2016-11" db="UniProtKB">
        <authorList>
            <consortium name="WormBaseParasite"/>
        </authorList>
    </citation>
    <scope>IDENTIFICATION</scope>
</reference>
<keyword evidence="2" id="KW-0689">Ribosomal protein</keyword>
<dbReference type="PANTHER" id="PTHR13479:SF40">
    <property type="entry name" value="SMALL RIBOSOMAL SUBUNIT PROTEIN BS18M"/>
    <property type="match status" value="1"/>
</dbReference>
<evidence type="ECO:0000313" key="5">
    <source>
        <dbReference type="WBParaSite" id="Csp11.Scaffold629.g12075.t1"/>
    </source>
</evidence>
<evidence type="ECO:0000256" key="1">
    <source>
        <dbReference type="ARBA" id="ARBA00005589"/>
    </source>
</evidence>
<dbReference type="PANTHER" id="PTHR13479">
    <property type="entry name" value="30S RIBOSOMAL PROTEIN S18"/>
    <property type="match status" value="1"/>
</dbReference>
<dbReference type="WBParaSite" id="Csp11.Scaffold629.g12075.t1">
    <property type="protein sequence ID" value="Csp11.Scaffold629.g12075.t1"/>
    <property type="gene ID" value="Csp11.Scaffold629.g12075"/>
</dbReference>
<dbReference type="eggNOG" id="KOG3162">
    <property type="taxonomic scope" value="Eukaryota"/>
</dbReference>
<dbReference type="Proteomes" id="UP000095282">
    <property type="component" value="Unplaced"/>
</dbReference>
<dbReference type="STRING" id="1561998.A0A1I7TV30"/>
<dbReference type="InterPro" id="IPR036870">
    <property type="entry name" value="Ribosomal_bS18_sf"/>
</dbReference>
<sequence length="140" mass="15972">MLKSASTLARKVLITPQAYRWCSSSKVSQAPPVVCSEDEPVKLENNPYTKEPRKCLLCSTGIELDYKNARLLQQFVSTFSGRVYDRHITGLCDEQQKKLIKAIAKSRRVGFMPIFVKDPKYARDPKLFDPLKPLRPHSFA</sequence>
<dbReference type="GO" id="GO:0070181">
    <property type="term" value="F:small ribosomal subunit rRNA binding"/>
    <property type="evidence" value="ECO:0007669"/>
    <property type="project" value="TreeGrafter"/>
</dbReference>